<feature type="region of interest" description="Disordered" evidence="7">
    <location>
        <begin position="22"/>
        <end position="42"/>
    </location>
</feature>
<dbReference type="VEuPathDB" id="PlasmoDB:PVP01_0107700"/>
<dbReference type="GO" id="GO:0032958">
    <property type="term" value="P:inositol phosphate biosynthetic process"/>
    <property type="evidence" value="ECO:0007669"/>
    <property type="project" value="TreeGrafter"/>
</dbReference>
<evidence type="ECO:0000313" key="9">
    <source>
        <dbReference type="Proteomes" id="UP000196402"/>
    </source>
</evidence>
<organism evidence="8 9">
    <name type="scientific">Plasmodium vivax</name>
    <name type="common">malaria parasite P. vivax</name>
    <dbReference type="NCBI Taxonomy" id="5855"/>
    <lineage>
        <taxon>Eukaryota</taxon>
        <taxon>Sar</taxon>
        <taxon>Alveolata</taxon>
        <taxon>Apicomplexa</taxon>
        <taxon>Aconoidasida</taxon>
        <taxon>Haemosporida</taxon>
        <taxon>Plasmodiidae</taxon>
        <taxon>Plasmodium</taxon>
        <taxon>Plasmodium (Plasmodium)</taxon>
    </lineage>
</organism>
<evidence type="ECO:0000256" key="4">
    <source>
        <dbReference type="ARBA" id="ARBA00022777"/>
    </source>
</evidence>
<feature type="compositionally biased region" description="Low complexity" evidence="7">
    <location>
        <begin position="463"/>
        <end position="480"/>
    </location>
</feature>
<evidence type="ECO:0000313" key="8">
    <source>
        <dbReference type="EMBL" id="SCO64928.1"/>
    </source>
</evidence>
<protein>
    <recommendedName>
        <fullName evidence="1">inositol-pentakisphosphate 2-kinase</fullName>
        <ecNumber evidence="1">2.7.1.158</ecNumber>
    </recommendedName>
    <alternativeName>
        <fullName evidence="6">Ins(1,3,4,5,6)P5 2-kinase</fullName>
    </alternativeName>
</protein>
<feature type="region of interest" description="Disordered" evidence="7">
    <location>
        <begin position="446"/>
        <end position="481"/>
    </location>
</feature>
<keyword evidence="2" id="KW-0808">Transferase</keyword>
<name>A0A1G4GQW3_PLAVI</name>
<dbReference type="VEuPathDB" id="PlasmoDB:PVW1_010011800"/>
<evidence type="ECO:0000256" key="5">
    <source>
        <dbReference type="ARBA" id="ARBA00022840"/>
    </source>
</evidence>
<dbReference type="Proteomes" id="UP000196402">
    <property type="component" value="Chromosome 1"/>
</dbReference>
<gene>
    <name evidence="8" type="ORF">PVT01_010010200</name>
</gene>
<keyword evidence="5" id="KW-0067">ATP-binding</keyword>
<dbReference type="EMBL" id="LT615239">
    <property type="protein sequence ID" value="SCO64928.1"/>
    <property type="molecule type" value="Genomic_DNA"/>
</dbReference>
<evidence type="ECO:0000256" key="6">
    <source>
        <dbReference type="ARBA" id="ARBA00029574"/>
    </source>
</evidence>
<dbReference type="PANTHER" id="PTHR14456">
    <property type="entry name" value="INOSITOL POLYPHOSPHATE KINASE 1"/>
    <property type="match status" value="1"/>
</dbReference>
<sequence length="1352" mass="158520">MEGTLEIIGEGNKMIVLKQSGGAKSRTRLNDSRGAGKAGGTPLKGSLSPDAYFHILRHIHFYSYLFLKNSVIKVVKDSEVKNVNITLQYYWLNKICYRKVKIFEKNLLVHNNFVVFDSQFSDFVGDSLKWYTRGNTLAGRVITRANYFFLFDGMEKIRMYLLKNYNKFVAYMKENSDHIVQDIWRDMKAFIKNATDEKKLYHLKKYIVSYLKQINYKVIFPQVLHCFEMYIKRLKHFERLKKKKKKITCTGKVIFKAIYDSHNFIYRNKSRKSRIGYVEENLFAIPSFLVPSGGHVSTGESHLGLPEGATLGDAPEVRPNINFADQYVSVELKLKCGMEDYGDMLDRYNIQQLIKQRDSHSKQLSLYVPSNFFQLNYWEIFKNLNSVFLSNSNNVRLYVNGRRRLDTALHSVGHFGRFFFNGSIGPLGPFPGGPSPQGKLYLAHLSSQRRGKSGPHAEHAAHTAHTAHTEGPPPEGETTTNDCINQLNQIQMNMSWRHASRYNILDYCHRVGSGAILEGGSCGLLANSTHERRPPSKWPHGSRSHWGRPYANYAYRNYIFSNNFFFKYALPCACQDLRRVLLSLKKGDYCMCLKKLVAILDMYKHIYYLNLVALLRKAAHIICERCAVVVPRYLHDSAFLRIKGKDNPLWKVNLAECEEHAGGFSPGSAHPHANQPRNYTTASTVPSDKKPPFGEWKRDLLLLLKGAQTDKTKWKKLLKVRFTQLREHYNEMRDTYSSMLKKLQEDYLTMFRQKLGVQKKTWSEIRSRVEVEVEENFIHRVKNDFVYLYDRKVKTNFYYNWFITNQFNLTVKLHFQRCQYLLAGLLKEVKVICREKGYEERVSRTIAHLQGRVKKALWNYTAKYEGFFEIGNISHLRERDGGSTHLINYILFRKNELHRERCIPQIREKRERLVILTNIIEKEKFLFYKLLYFHCFSAGQVQIVQCMLLLIKTFERLFFLKKSEDIFSSFPYYRASLENFTSPERKNSYIARNRHLSRFIDVKRVRRLSHCVLSTGEEGDDVTKNRVTNRRGTPKRGGFTYLQNTHFILGNELLIDAIGTVSRFSQSELSYVRSEMKNRTRKLYYGLYRNVKQYGKKYTPMYKPRLRRRVHRSKLIGNMLSSRTLANTDHFNYLTSEPLKSKLNGSTIAVKRKRDIPKKALRIYKNMIFFVCRFLISRTLCDNSTIFNIYAREDNRYDDAEMLQRLEVNRFKPLIVKRRGRSRPSRRVSNVTYANGVDHQVGDEAEGDQHSGPPTRLHTKRKNKKYIPTKRFTSYAYPLRSTHLRREKERCSREDNRQFQKVVESAYVPRRGKKIFYRISLIDLSMKSLSKMSYWEKQMCQVISLYKRLSAP</sequence>
<dbReference type="PANTHER" id="PTHR14456:SF2">
    <property type="entry name" value="INOSITOL-PENTAKISPHOSPHATE 2-KINASE"/>
    <property type="match status" value="1"/>
</dbReference>
<evidence type="ECO:0000256" key="2">
    <source>
        <dbReference type="ARBA" id="ARBA00022679"/>
    </source>
</evidence>
<evidence type="ECO:0000256" key="7">
    <source>
        <dbReference type="SAM" id="MobiDB-lite"/>
    </source>
</evidence>
<evidence type="ECO:0000256" key="1">
    <source>
        <dbReference type="ARBA" id="ARBA00012023"/>
    </source>
</evidence>
<dbReference type="InterPro" id="IPR009286">
    <property type="entry name" value="Ins_P5_2-kin"/>
</dbReference>
<keyword evidence="4" id="KW-0418">Kinase</keyword>
<feature type="compositionally biased region" description="Polar residues" evidence="7">
    <location>
        <begin position="675"/>
        <end position="686"/>
    </location>
</feature>
<evidence type="ECO:0000256" key="3">
    <source>
        <dbReference type="ARBA" id="ARBA00022741"/>
    </source>
</evidence>
<dbReference type="GO" id="GO:0005634">
    <property type="term" value="C:nucleus"/>
    <property type="evidence" value="ECO:0007669"/>
    <property type="project" value="TreeGrafter"/>
</dbReference>
<dbReference type="GO" id="GO:0035299">
    <property type="term" value="F:inositol-1,3,4,5,6-pentakisphosphate 2-kinase activity"/>
    <property type="evidence" value="ECO:0007669"/>
    <property type="project" value="UniProtKB-EC"/>
</dbReference>
<dbReference type="VEuPathDB" id="PlasmoDB:PVPAM_010020600"/>
<feature type="region of interest" description="Disordered" evidence="7">
    <location>
        <begin position="665"/>
        <end position="688"/>
    </location>
</feature>
<dbReference type="EC" id="2.7.1.158" evidence="1"/>
<feature type="region of interest" description="Disordered" evidence="7">
    <location>
        <begin position="1239"/>
        <end position="1259"/>
    </location>
</feature>
<reference evidence="8 9" key="1">
    <citation type="submission" date="2016-07" db="EMBL/GenBank/DDBJ databases">
        <authorList>
            <consortium name="Pathogen Informatics"/>
        </authorList>
    </citation>
    <scope>NUCLEOTIDE SEQUENCE [LARGE SCALE GENOMIC DNA]</scope>
</reference>
<dbReference type="GO" id="GO:0005524">
    <property type="term" value="F:ATP binding"/>
    <property type="evidence" value="ECO:0007669"/>
    <property type="project" value="UniProtKB-KW"/>
</dbReference>
<dbReference type="VEuPathDB" id="PlasmoDB:PVX_087900"/>
<proteinExistence type="predicted"/>
<keyword evidence="3" id="KW-0547">Nucleotide-binding</keyword>
<accession>A0A1G4GQW3</accession>